<evidence type="ECO:0000313" key="6">
    <source>
        <dbReference type="Proteomes" id="UP000190312"/>
    </source>
</evidence>
<dbReference type="OrthoDB" id="3647at2759"/>
<organism evidence="5 6">
    <name type="scientific">Aspergillus oryzae</name>
    <name type="common">Yellow koji mold</name>
    <dbReference type="NCBI Taxonomy" id="5062"/>
    <lineage>
        <taxon>Eukaryota</taxon>
        <taxon>Fungi</taxon>
        <taxon>Dikarya</taxon>
        <taxon>Ascomycota</taxon>
        <taxon>Pezizomycotina</taxon>
        <taxon>Eurotiomycetes</taxon>
        <taxon>Eurotiomycetidae</taxon>
        <taxon>Eurotiales</taxon>
        <taxon>Aspergillaceae</taxon>
        <taxon>Aspergillus</taxon>
        <taxon>Aspergillus subgen. Circumdati</taxon>
    </lineage>
</organism>
<dbReference type="EMBL" id="MKZY01000006">
    <property type="protein sequence ID" value="OOO08200.1"/>
    <property type="molecule type" value="Genomic_DNA"/>
</dbReference>
<reference evidence="4" key="2">
    <citation type="submission" date="2023-04" db="EMBL/GenBank/DDBJ databases">
        <title>Aspergillus oryzae NBRC 4228.</title>
        <authorList>
            <person name="Ichikawa N."/>
            <person name="Sato H."/>
            <person name="Tonouchi N."/>
        </authorList>
    </citation>
    <scope>NUCLEOTIDE SEQUENCE</scope>
    <source>
        <strain evidence="4">NBRC 4228</strain>
    </source>
</reference>
<dbReference type="Proteomes" id="UP000190312">
    <property type="component" value="Unassembled WGS sequence"/>
</dbReference>
<dbReference type="GO" id="GO:0008168">
    <property type="term" value="F:methyltransferase activity"/>
    <property type="evidence" value="ECO:0007669"/>
    <property type="project" value="UniProtKB-KW"/>
</dbReference>
<evidence type="ECO:0000256" key="2">
    <source>
        <dbReference type="ARBA" id="ARBA00022679"/>
    </source>
</evidence>
<dbReference type="CDD" id="cd02440">
    <property type="entry name" value="AdoMet_MTases"/>
    <property type="match status" value="1"/>
</dbReference>
<dbReference type="EMBL" id="BSYA01000128">
    <property type="protein sequence ID" value="GMG33926.1"/>
    <property type="molecule type" value="Genomic_DNA"/>
</dbReference>
<evidence type="ECO:0000259" key="3">
    <source>
        <dbReference type="Pfam" id="PF13649"/>
    </source>
</evidence>
<protein>
    <submittedName>
        <fullName evidence="5">Type 11 methyltransferase</fullName>
    </submittedName>
    <submittedName>
        <fullName evidence="4">Unnamed protein product</fullName>
    </submittedName>
</protein>
<proteinExistence type="predicted"/>
<dbReference type="SUPFAM" id="SSF53335">
    <property type="entry name" value="S-adenosyl-L-methionine-dependent methyltransferases"/>
    <property type="match status" value="1"/>
</dbReference>
<feature type="domain" description="Methyltransferase" evidence="3">
    <location>
        <begin position="41"/>
        <end position="137"/>
    </location>
</feature>
<dbReference type="AlphaFoldDB" id="A0A1S9DGL7"/>
<dbReference type="PANTHER" id="PTHR43861:SF1">
    <property type="entry name" value="TRANS-ACONITATE 2-METHYLTRANSFERASE"/>
    <property type="match status" value="1"/>
</dbReference>
<sequence>MAIQKYDTIGASYNDVPQLATGKLQLAAIQALIGDIKGLTVLELACGPGFYCRKAISWGARHATGVDISPTMIHAARANAKGDKRMEFHIADCIQAFNFNIGQFDIILAPWLLNYARNESELVGMWRNVYNSLKPGGKVIGITTNLHLLDEPTAFPTGRRFGQELQVLGAIEDGGLEVRATLFTSKPFSFTNYYLPSVLYEKSALLAGLSDFRWISITEALLGDCEVDWDAFSKCPPFLTFTAVRPLDVLK</sequence>
<dbReference type="Gene3D" id="3.40.50.150">
    <property type="entry name" value="Vaccinia Virus protein VP39"/>
    <property type="match status" value="1"/>
</dbReference>
<gene>
    <name evidence="4" type="ORF">Aory04_000935900</name>
    <name evidence="5" type="ORF">OAory_01047000</name>
</gene>
<dbReference type="Pfam" id="PF13649">
    <property type="entry name" value="Methyltransf_25"/>
    <property type="match status" value="1"/>
</dbReference>
<dbReference type="GO" id="GO:0032259">
    <property type="term" value="P:methylation"/>
    <property type="evidence" value="ECO:0007669"/>
    <property type="project" value="UniProtKB-KW"/>
</dbReference>
<comment type="caution">
    <text evidence="5">The sequence shown here is derived from an EMBL/GenBank/DDBJ whole genome shotgun (WGS) entry which is preliminary data.</text>
</comment>
<name>A0A1S9DGL7_ASPOZ</name>
<dbReference type="VEuPathDB" id="FungiDB:AO090103000391"/>
<dbReference type="InterPro" id="IPR041698">
    <property type="entry name" value="Methyltransf_25"/>
</dbReference>
<dbReference type="Proteomes" id="UP001165205">
    <property type="component" value="Unassembled WGS sequence"/>
</dbReference>
<keyword evidence="1 5" id="KW-0489">Methyltransferase</keyword>
<evidence type="ECO:0000313" key="4">
    <source>
        <dbReference type="EMBL" id="GMG33926.1"/>
    </source>
</evidence>
<dbReference type="eggNOG" id="ENOG502S71Z">
    <property type="taxonomic scope" value="Eukaryota"/>
</dbReference>
<reference evidence="5 6" key="1">
    <citation type="submission" date="2016-10" db="EMBL/GenBank/DDBJ databases">
        <title>Genome sequencing of Aspergillus oryzae BCC7051.</title>
        <authorList>
            <person name="Thammarongtham C."/>
            <person name="Vorapreeda T."/>
            <person name="Nookaew I."/>
            <person name="Srisuk T."/>
            <person name="Land M."/>
            <person name="Jeennor S."/>
            <person name="Laoteng K."/>
        </authorList>
    </citation>
    <scope>NUCLEOTIDE SEQUENCE [LARGE SCALE GENOMIC DNA]</scope>
    <source>
        <strain evidence="5 6">BCC7051</strain>
    </source>
</reference>
<dbReference type="PANTHER" id="PTHR43861">
    <property type="entry name" value="TRANS-ACONITATE 2-METHYLTRANSFERASE-RELATED"/>
    <property type="match status" value="1"/>
</dbReference>
<keyword evidence="2 5" id="KW-0808">Transferase</keyword>
<evidence type="ECO:0000313" key="5">
    <source>
        <dbReference type="EMBL" id="OOO08200.1"/>
    </source>
</evidence>
<dbReference type="InterPro" id="IPR029063">
    <property type="entry name" value="SAM-dependent_MTases_sf"/>
</dbReference>
<evidence type="ECO:0000256" key="1">
    <source>
        <dbReference type="ARBA" id="ARBA00022603"/>
    </source>
</evidence>
<accession>A0A1S9DGL7</accession>